<keyword evidence="1" id="KW-0418">Kinase</keyword>
<evidence type="ECO:0000313" key="1">
    <source>
        <dbReference type="EMBL" id="AKB54056.1"/>
    </source>
</evidence>
<dbReference type="SUPFAM" id="SSF55874">
    <property type="entry name" value="ATPase domain of HSP90 chaperone/DNA topoisomerase II/histidine kinase"/>
    <property type="match status" value="1"/>
</dbReference>
<accession>A0A0E3LN30</accession>
<evidence type="ECO:0000313" key="2">
    <source>
        <dbReference type="Proteomes" id="UP000033033"/>
    </source>
</evidence>
<reference evidence="1 2" key="1">
    <citation type="submission" date="2014-07" db="EMBL/GenBank/DDBJ databases">
        <title>Methanogenic archaea and the global carbon cycle.</title>
        <authorList>
            <person name="Henriksen J.R."/>
            <person name="Luke J."/>
            <person name="Reinhart S."/>
            <person name="Benedict M.N."/>
            <person name="Youngblut N.D."/>
            <person name="Metcalf M.E."/>
            <person name="Whitaker R.J."/>
            <person name="Metcalf W.W."/>
        </authorList>
    </citation>
    <scope>NUCLEOTIDE SEQUENCE [LARGE SCALE GENOMIC DNA]</scope>
    <source>
        <strain evidence="1 2">MS</strain>
    </source>
</reference>
<gene>
    <name evidence="1" type="ORF">MSBRM_1058</name>
</gene>
<dbReference type="STRING" id="1434108.MSBRM_1058"/>
<keyword evidence="1" id="KW-0808">Transferase</keyword>
<name>A0A0E3LN30_METBA</name>
<sequence>MNGIGIPEDFSLENSNSLGLQLVETLVDQLGEVELKRDSGTEFFIRFTVPVQN</sequence>
<dbReference type="InterPro" id="IPR036890">
    <property type="entry name" value="HATPase_C_sf"/>
</dbReference>
<dbReference type="PATRIC" id="fig|1434108.4.peg.1293"/>
<keyword evidence="2" id="KW-1185">Reference proteome</keyword>
<dbReference type="GO" id="GO:0016301">
    <property type="term" value="F:kinase activity"/>
    <property type="evidence" value="ECO:0007669"/>
    <property type="project" value="UniProtKB-KW"/>
</dbReference>
<protein>
    <submittedName>
        <fullName evidence="1">Sensory transduction histidine kinase</fullName>
    </submittedName>
</protein>
<dbReference type="KEGG" id="mby:MSBRM_1058"/>
<organism evidence="1 2">
    <name type="scientific">Methanosarcina barkeri MS</name>
    <dbReference type="NCBI Taxonomy" id="1434108"/>
    <lineage>
        <taxon>Archaea</taxon>
        <taxon>Methanobacteriati</taxon>
        <taxon>Methanobacteriota</taxon>
        <taxon>Stenosarchaea group</taxon>
        <taxon>Methanomicrobia</taxon>
        <taxon>Methanosarcinales</taxon>
        <taxon>Methanosarcinaceae</taxon>
        <taxon>Methanosarcina</taxon>
    </lineage>
</organism>
<dbReference type="HOGENOM" id="CLU_213595_0_0_2"/>
<dbReference type="Gene3D" id="3.30.565.10">
    <property type="entry name" value="Histidine kinase-like ATPase, C-terminal domain"/>
    <property type="match status" value="1"/>
</dbReference>
<proteinExistence type="predicted"/>
<dbReference type="AlphaFoldDB" id="A0A0E3LN30"/>
<dbReference type="EMBL" id="CP009528">
    <property type="protein sequence ID" value="AKB54056.1"/>
    <property type="molecule type" value="Genomic_DNA"/>
</dbReference>
<dbReference type="Proteomes" id="UP000033033">
    <property type="component" value="Chromosome"/>
</dbReference>